<dbReference type="EMBL" id="FWZT01000002">
    <property type="protein sequence ID" value="SME94568.1"/>
    <property type="molecule type" value="Genomic_DNA"/>
</dbReference>
<dbReference type="STRING" id="1513793.SAMN06296036_102130"/>
<gene>
    <name evidence="2" type="ORF">SAMN06296036_102130</name>
</gene>
<evidence type="ECO:0000313" key="3">
    <source>
        <dbReference type="Proteomes" id="UP000192907"/>
    </source>
</evidence>
<dbReference type="RefSeq" id="WP_132315502.1">
    <property type="nucleotide sequence ID" value="NZ_FWZT01000002.1"/>
</dbReference>
<evidence type="ECO:0000313" key="2">
    <source>
        <dbReference type="EMBL" id="SME94568.1"/>
    </source>
</evidence>
<keyword evidence="3" id="KW-1185">Reference proteome</keyword>
<reference evidence="3" key="1">
    <citation type="submission" date="2017-04" db="EMBL/GenBank/DDBJ databases">
        <authorList>
            <person name="Varghese N."/>
            <person name="Submissions S."/>
        </authorList>
    </citation>
    <scope>NUCLEOTIDE SEQUENCE [LARGE SCALE GENOMIC DNA]</scope>
    <source>
        <strain evidence="3">RKEM611</strain>
    </source>
</reference>
<dbReference type="Proteomes" id="UP000192907">
    <property type="component" value="Unassembled WGS sequence"/>
</dbReference>
<proteinExistence type="predicted"/>
<feature type="region of interest" description="Disordered" evidence="1">
    <location>
        <begin position="236"/>
        <end position="263"/>
    </location>
</feature>
<name>A0A1Y6B7G0_9BACT</name>
<organism evidence="2 3">
    <name type="scientific">Pseudobacteriovorax antillogorgiicola</name>
    <dbReference type="NCBI Taxonomy" id="1513793"/>
    <lineage>
        <taxon>Bacteria</taxon>
        <taxon>Pseudomonadati</taxon>
        <taxon>Bdellovibrionota</taxon>
        <taxon>Oligoflexia</taxon>
        <taxon>Oligoflexales</taxon>
        <taxon>Pseudobacteriovoracaceae</taxon>
        <taxon>Pseudobacteriovorax</taxon>
    </lineage>
</organism>
<sequence length="263" mass="30288">MFKIYLSRRLHETDDDSSRDEGVRSRNRRLFERFDVSDQHILALNDEDILRVKDISAKGFSCEISQRAYDKFVLADVYEAQLRYLGDQYEVVFKVAWKANDDQVGFELLKPSKETKVFFKRLLLPMEIAGSLHKVEASFMDEQNDSKTWYHGDIGTDLILWRDDKGVLEAWQLVTNEQFVEWNAKGGLRTGSTQTREDSEGGLLEPAAELMIPDESPSLSRLRLATDIMMALSSEDSKEILPTLTEKPWDYGSESTKDDDDKK</sequence>
<accession>A0A1Y6B7G0</accession>
<dbReference type="OrthoDB" id="9973588at2"/>
<dbReference type="AlphaFoldDB" id="A0A1Y6B7G0"/>
<evidence type="ECO:0008006" key="4">
    <source>
        <dbReference type="Google" id="ProtNLM"/>
    </source>
</evidence>
<evidence type="ECO:0000256" key="1">
    <source>
        <dbReference type="SAM" id="MobiDB-lite"/>
    </source>
</evidence>
<protein>
    <recommendedName>
        <fullName evidence="4">PilZ domain-containing protein</fullName>
    </recommendedName>
</protein>